<proteinExistence type="predicted"/>
<reference evidence="1 2" key="1">
    <citation type="submission" date="2019-08" db="EMBL/GenBank/DDBJ databases">
        <title>In-depth cultivation of the pig gut microbiome towards novel bacterial diversity and tailored functional studies.</title>
        <authorList>
            <person name="Wylensek D."/>
            <person name="Hitch T.C.A."/>
            <person name="Clavel T."/>
        </authorList>
    </citation>
    <scope>NUCLEOTIDE SEQUENCE [LARGE SCALE GENOMIC DNA]</scope>
    <source>
        <strain evidence="1 2">WCA-389-WT-5B</strain>
    </source>
</reference>
<evidence type="ECO:0000313" key="1">
    <source>
        <dbReference type="EMBL" id="MSS81238.1"/>
    </source>
</evidence>
<accession>A0A6N7VZD1</accession>
<comment type="caution">
    <text evidence="1">The sequence shown here is derived from an EMBL/GenBank/DDBJ whole genome shotgun (WGS) entry which is preliminary data.</text>
</comment>
<dbReference type="EMBL" id="VULN01000001">
    <property type="protein sequence ID" value="MSS81238.1"/>
    <property type="molecule type" value="Genomic_DNA"/>
</dbReference>
<dbReference type="AlphaFoldDB" id="A0A6N7VZD1"/>
<dbReference type="RefSeq" id="WP_154487422.1">
    <property type="nucleotide sequence ID" value="NZ_VULN01000001.1"/>
</dbReference>
<dbReference type="OrthoDB" id="2846443at2"/>
<sequence>MDERERKSERIKAYDRTDLAFKIYYDESIAYIKQFPNGKICKNINDVLEEYNIVKIIERAEIKTADLDNIESWIQKIKSACFRYFKEIHDSNIIEEYSRVNCLYFDDFWEMFEKGRVYERISSDLIERILTMENGNALFYILQNRKIVEKYNVQLREYMLAHPKSAEILIKKFIEKSDSFQPIFYIPSTLKTNEYELILQKYIESETVKWNYLDVLSKAKSTREFPVSDRFKYKCKKRMEELGKTIFKKDQEIISSITVEIKPLTSICATDLDNPLDVKIGYDSNWLNKFTDFSTILNNFIHVFEVTDYMGRLDFVKQKCDEGSLSYFIGVHGKYEYRMEPSQQHRLTKSLISLQAYYNFLKQRGINLIDVFVWFFENYLPNEFNVTGFTFNVSVEGKSILELIKLMFIELDEILRKYCLYVTDGFINQELFEISSSPITIGQIPSILEKKYLYIKSEDLKNMLFWIFSASSGLTSIARDTPKGNNFIHENNFYSLVRKNPIYYNDFFQRPRAIVNVLKDKGVLQIEDDGKISLNEMKCQVLKQLYEYRVLNFYCLKKDTRIKAYIEELLQNGELEYKDTLFSEPEADFFNYILNKSKYSDGLDLRNRYIHGSYSKDERKQEWDYLIVLLVVVSVILKINEEFCLKYPKENSIEWC</sequence>
<protein>
    <submittedName>
        <fullName evidence="1">Uncharacterized protein</fullName>
    </submittedName>
</protein>
<gene>
    <name evidence="1" type="ORF">FX155_01195</name>
</gene>
<name>A0A6N7VZD1_ACIFE</name>
<evidence type="ECO:0000313" key="2">
    <source>
        <dbReference type="Proteomes" id="UP000441455"/>
    </source>
</evidence>
<organism evidence="1 2">
    <name type="scientific">Acidaminococcus fermentans</name>
    <dbReference type="NCBI Taxonomy" id="905"/>
    <lineage>
        <taxon>Bacteria</taxon>
        <taxon>Bacillati</taxon>
        <taxon>Bacillota</taxon>
        <taxon>Negativicutes</taxon>
        <taxon>Acidaminococcales</taxon>
        <taxon>Acidaminococcaceae</taxon>
        <taxon>Acidaminococcus</taxon>
    </lineage>
</organism>
<dbReference type="Proteomes" id="UP000441455">
    <property type="component" value="Unassembled WGS sequence"/>
</dbReference>